<protein>
    <submittedName>
        <fullName evidence="2">Uncharacterized protein</fullName>
    </submittedName>
</protein>
<reference evidence="2 3" key="1">
    <citation type="journal article" date="2023" name="Genes (Basel)">
        <title>Chromosome-Level Genome Assembly and Circadian Gene Repertoire of the Patagonia Blennie Eleginops maclovinus-The Closest Ancestral Proxy of Antarctic Cryonotothenioids.</title>
        <authorList>
            <person name="Cheng C.C."/>
            <person name="Rivera-Colon A.G."/>
            <person name="Minhas B.F."/>
            <person name="Wilson L."/>
            <person name="Rayamajhi N."/>
            <person name="Vargas-Chacoff L."/>
            <person name="Catchen J.M."/>
        </authorList>
    </citation>
    <scope>NUCLEOTIDE SEQUENCE [LARGE SCALE GENOMIC DNA]</scope>
    <source>
        <strain evidence="2">JMC-PN-2008</strain>
    </source>
</reference>
<dbReference type="Proteomes" id="UP001346869">
    <property type="component" value="Unassembled WGS sequence"/>
</dbReference>
<organism evidence="2 3">
    <name type="scientific">Eleginops maclovinus</name>
    <name type="common">Patagonian blennie</name>
    <name type="synonym">Eleginus maclovinus</name>
    <dbReference type="NCBI Taxonomy" id="56733"/>
    <lineage>
        <taxon>Eukaryota</taxon>
        <taxon>Metazoa</taxon>
        <taxon>Chordata</taxon>
        <taxon>Craniata</taxon>
        <taxon>Vertebrata</taxon>
        <taxon>Euteleostomi</taxon>
        <taxon>Actinopterygii</taxon>
        <taxon>Neopterygii</taxon>
        <taxon>Teleostei</taxon>
        <taxon>Neoteleostei</taxon>
        <taxon>Acanthomorphata</taxon>
        <taxon>Eupercaria</taxon>
        <taxon>Perciformes</taxon>
        <taxon>Notothenioidei</taxon>
        <taxon>Eleginopidae</taxon>
        <taxon>Eleginops</taxon>
    </lineage>
</organism>
<accession>A0AAN7Y9D3</accession>
<dbReference type="EMBL" id="JAUZQC010000003">
    <property type="protein sequence ID" value="KAK5873295.1"/>
    <property type="molecule type" value="Genomic_DNA"/>
</dbReference>
<evidence type="ECO:0000313" key="2">
    <source>
        <dbReference type="EMBL" id="KAK5873295.1"/>
    </source>
</evidence>
<keyword evidence="3" id="KW-1185">Reference proteome</keyword>
<feature type="region of interest" description="Disordered" evidence="1">
    <location>
        <begin position="1"/>
        <end position="116"/>
    </location>
</feature>
<comment type="caution">
    <text evidence="2">The sequence shown here is derived from an EMBL/GenBank/DDBJ whole genome shotgun (WGS) entry which is preliminary data.</text>
</comment>
<reference evidence="2 3" key="2">
    <citation type="journal article" date="2023" name="Mol. Biol. Evol.">
        <title>Genomics of Secondarily Temperate Adaptation in the Only Non-Antarctic Icefish.</title>
        <authorList>
            <person name="Rivera-Colon A.G."/>
            <person name="Rayamajhi N."/>
            <person name="Minhas B.F."/>
            <person name="Madrigal G."/>
            <person name="Bilyk K.T."/>
            <person name="Yoon V."/>
            <person name="Hune M."/>
            <person name="Gregory S."/>
            <person name="Cheng C.H.C."/>
            <person name="Catchen J.M."/>
        </authorList>
    </citation>
    <scope>NUCLEOTIDE SEQUENCE [LARGE SCALE GENOMIC DNA]</scope>
    <source>
        <strain evidence="2">JMC-PN-2008</strain>
    </source>
</reference>
<evidence type="ECO:0000256" key="1">
    <source>
        <dbReference type="SAM" id="MobiDB-lite"/>
    </source>
</evidence>
<gene>
    <name evidence="2" type="ORF">PBY51_018346</name>
</gene>
<sequence>MAHRYILHPPAERRLCGPGSSCARGEGTAARVQRAARPGGRTGERTGPPGGEEVHGGSGRSNHSKQRGEWGRTAGTQRGHRAGTEGTQSGKQGVEEPLTLSRSVRKQRGNGRSDRGRLCCCCCGCRE</sequence>
<evidence type="ECO:0000313" key="3">
    <source>
        <dbReference type="Proteomes" id="UP001346869"/>
    </source>
</evidence>
<name>A0AAN7Y9D3_ELEMC</name>
<proteinExistence type="predicted"/>
<dbReference type="AlphaFoldDB" id="A0AAN7Y9D3"/>